<keyword evidence="3" id="KW-1185">Reference proteome</keyword>
<evidence type="ECO:0000313" key="1">
    <source>
        <dbReference type="EMBL" id="CAA2632821.1"/>
    </source>
</evidence>
<proteinExistence type="predicted"/>
<evidence type="ECO:0000313" key="2">
    <source>
        <dbReference type="EMBL" id="CAA7409149.1"/>
    </source>
</evidence>
<accession>A0A7I8JP94</accession>
<dbReference type="EMBL" id="LR743602">
    <property type="protein sequence ID" value="CAA2632821.1"/>
    <property type="molecule type" value="Genomic_DNA"/>
</dbReference>
<name>A0A7I8JP94_SPIIN</name>
<reference evidence="1" key="1">
    <citation type="submission" date="2019-12" db="EMBL/GenBank/DDBJ databases">
        <authorList>
            <person name="Scholz U."/>
            <person name="Mascher M."/>
            <person name="Fiebig A."/>
        </authorList>
    </citation>
    <scope>NUCLEOTIDE SEQUENCE</scope>
</reference>
<gene>
    <name evidence="1" type="ORF">SI7747_15018402</name>
    <name evidence="2" type="ORF">SI8410_15019827</name>
</gene>
<organism evidence="1">
    <name type="scientific">Spirodela intermedia</name>
    <name type="common">Intermediate duckweed</name>
    <dbReference type="NCBI Taxonomy" id="51605"/>
    <lineage>
        <taxon>Eukaryota</taxon>
        <taxon>Viridiplantae</taxon>
        <taxon>Streptophyta</taxon>
        <taxon>Embryophyta</taxon>
        <taxon>Tracheophyta</taxon>
        <taxon>Spermatophyta</taxon>
        <taxon>Magnoliopsida</taxon>
        <taxon>Liliopsida</taxon>
        <taxon>Araceae</taxon>
        <taxon>Lemnoideae</taxon>
        <taxon>Spirodela</taxon>
    </lineage>
</organism>
<evidence type="ECO:0000313" key="3">
    <source>
        <dbReference type="Proteomes" id="UP000663760"/>
    </source>
</evidence>
<protein>
    <submittedName>
        <fullName evidence="1">Uncharacterized protein</fullName>
    </submittedName>
</protein>
<dbReference type="EMBL" id="LR746278">
    <property type="protein sequence ID" value="CAA7409149.1"/>
    <property type="molecule type" value="Genomic_DNA"/>
</dbReference>
<dbReference type="Proteomes" id="UP000663760">
    <property type="component" value="Chromosome 15"/>
</dbReference>
<dbReference type="AlphaFoldDB" id="A0A7I8JP94"/>
<sequence>MHSTDGVCHSPQFVLGGGELLLEGDMRGSEALVVNKQTLNLLMLSCELLLDDGGVERPKWRATESGKGPVHVVVKEAGVSRPAERRKARLVE</sequence>